<dbReference type="PROSITE" id="PS50943">
    <property type="entry name" value="HTH_CROC1"/>
    <property type="match status" value="1"/>
</dbReference>
<sequence>MGIESMSPSALVEELGHRLKQARLNQDLTQQEVAKLAGLSRKVVLNAEKGRAQLEAFVAIMVALNLTAQLDHFLPQQMISPLQLSKLQGKQRKRASGQSTIADGETLEW</sequence>
<accession>A0ABR9G262</accession>
<dbReference type="InterPro" id="IPR001387">
    <property type="entry name" value="Cro/C1-type_HTH"/>
</dbReference>
<dbReference type="RefSeq" id="WP_192539427.1">
    <property type="nucleotide sequence ID" value="NZ_JABUZA010000039.1"/>
</dbReference>
<proteinExistence type="predicted"/>
<dbReference type="EMBL" id="RRZB01000054">
    <property type="protein sequence ID" value="MBE0464980.1"/>
    <property type="molecule type" value="Genomic_DNA"/>
</dbReference>
<gene>
    <name evidence="3" type="ORF">EI547_16200</name>
</gene>
<keyword evidence="4" id="KW-1185">Reference proteome</keyword>
<dbReference type="CDD" id="cd00093">
    <property type="entry name" value="HTH_XRE"/>
    <property type="match status" value="1"/>
</dbReference>
<evidence type="ECO:0000313" key="4">
    <source>
        <dbReference type="Proteomes" id="UP001645038"/>
    </source>
</evidence>
<evidence type="ECO:0000259" key="2">
    <source>
        <dbReference type="PROSITE" id="PS50943"/>
    </source>
</evidence>
<evidence type="ECO:0000256" key="1">
    <source>
        <dbReference type="SAM" id="MobiDB-lite"/>
    </source>
</evidence>
<dbReference type="SUPFAM" id="SSF47413">
    <property type="entry name" value="lambda repressor-like DNA-binding domains"/>
    <property type="match status" value="1"/>
</dbReference>
<reference evidence="3 4" key="1">
    <citation type="submission" date="2020-07" db="EMBL/GenBank/DDBJ databases">
        <title>Halophilic bacteria isolated from french cheeses.</title>
        <authorList>
            <person name="Kothe C.I."/>
            <person name="Farah-Kraiem B."/>
            <person name="Renault P."/>
            <person name="Dridi B."/>
        </authorList>
    </citation>
    <scope>NUCLEOTIDE SEQUENCE [LARGE SCALE GENOMIC DNA]</scope>
    <source>
        <strain evidence="3 4">FME20</strain>
    </source>
</reference>
<dbReference type="Proteomes" id="UP001645038">
    <property type="component" value="Unassembled WGS sequence"/>
</dbReference>
<dbReference type="Pfam" id="PF13560">
    <property type="entry name" value="HTH_31"/>
    <property type="match status" value="1"/>
</dbReference>
<protein>
    <submittedName>
        <fullName evidence="3">Helix-turn-helix transcriptional regulator</fullName>
    </submittedName>
</protein>
<evidence type="ECO:0000313" key="3">
    <source>
        <dbReference type="EMBL" id="MBE0464980.1"/>
    </source>
</evidence>
<dbReference type="Gene3D" id="1.10.260.40">
    <property type="entry name" value="lambda repressor-like DNA-binding domains"/>
    <property type="match status" value="1"/>
</dbReference>
<comment type="caution">
    <text evidence="3">The sequence shown here is derived from an EMBL/GenBank/DDBJ whole genome shotgun (WGS) entry which is preliminary data.</text>
</comment>
<feature type="region of interest" description="Disordered" evidence="1">
    <location>
        <begin position="89"/>
        <end position="109"/>
    </location>
</feature>
<dbReference type="InterPro" id="IPR010982">
    <property type="entry name" value="Lambda_DNA-bd_dom_sf"/>
</dbReference>
<feature type="domain" description="HTH cro/C1-type" evidence="2">
    <location>
        <begin position="19"/>
        <end position="73"/>
    </location>
</feature>
<dbReference type="SMART" id="SM00530">
    <property type="entry name" value="HTH_XRE"/>
    <property type="match status" value="1"/>
</dbReference>
<name>A0ABR9G262_9GAMM</name>
<organism evidence="3 4">
    <name type="scientific">Halomonas colorata</name>
    <dbReference type="NCBI Taxonomy" id="2742615"/>
    <lineage>
        <taxon>Bacteria</taxon>
        <taxon>Pseudomonadati</taxon>
        <taxon>Pseudomonadota</taxon>
        <taxon>Gammaproteobacteria</taxon>
        <taxon>Oceanospirillales</taxon>
        <taxon>Halomonadaceae</taxon>
        <taxon>Halomonas</taxon>
    </lineage>
</organism>